<keyword evidence="1" id="KW-0732">Signal</keyword>
<dbReference type="Proteomes" id="UP001337681">
    <property type="component" value="Unassembled WGS sequence"/>
</dbReference>
<evidence type="ECO:0000256" key="1">
    <source>
        <dbReference type="SAM" id="SignalP"/>
    </source>
</evidence>
<name>A0ABU7H400_9SPHI</name>
<organism evidence="3 4">
    <name type="scientific">Pedobacter flavus</name>
    <dbReference type="NCBI Taxonomy" id="3113906"/>
    <lineage>
        <taxon>Bacteria</taxon>
        <taxon>Pseudomonadati</taxon>
        <taxon>Bacteroidota</taxon>
        <taxon>Sphingobacteriia</taxon>
        <taxon>Sphingobacteriales</taxon>
        <taxon>Sphingobacteriaceae</taxon>
        <taxon>Pedobacter</taxon>
    </lineage>
</organism>
<reference evidence="3 4" key="1">
    <citation type="submission" date="2024-01" db="EMBL/GenBank/DDBJ databases">
        <title>Pedobacter sp. nov., isolated from oil-contaminated soil.</title>
        <authorList>
            <person name="Le N.T.T."/>
        </authorList>
    </citation>
    <scope>NUCLEOTIDE SEQUENCE [LARGE SCALE GENOMIC DNA]</scope>
    <source>
        <strain evidence="3 4">VNH31</strain>
    </source>
</reference>
<evidence type="ECO:0000259" key="2">
    <source>
        <dbReference type="Pfam" id="PF21012"/>
    </source>
</evidence>
<evidence type="ECO:0000313" key="4">
    <source>
        <dbReference type="Proteomes" id="UP001337681"/>
    </source>
</evidence>
<dbReference type="EMBL" id="JAZDQU010000002">
    <property type="protein sequence ID" value="MEE1885713.1"/>
    <property type="molecule type" value="Genomic_DNA"/>
</dbReference>
<feature type="domain" description="DUF6850" evidence="2">
    <location>
        <begin position="49"/>
        <end position="505"/>
    </location>
</feature>
<keyword evidence="4" id="KW-1185">Reference proteome</keyword>
<evidence type="ECO:0000313" key="3">
    <source>
        <dbReference type="EMBL" id="MEE1885713.1"/>
    </source>
</evidence>
<dbReference type="InterPro" id="IPR049236">
    <property type="entry name" value="DUF6850"/>
</dbReference>
<accession>A0ABU7H400</accession>
<dbReference type="Pfam" id="PF21012">
    <property type="entry name" value="DUF6850"/>
    <property type="match status" value="1"/>
</dbReference>
<sequence length="505" mass="57817">MKKTLILSCLSILSVVVRAQSATDSLYFYASSKAKIKTVGLGIPQLLNSSINKSTQVGLTYNYKKGGLKQAQEAESQKKIIFNAEGISEVNKFKLYGYFNFERSNEDSLAFSQKGIHDDFSPYYFVVGKPGKFEKQGYNGGGLISYNLVKDKLFIGTGVDYQYHTSHRSVDPRSSVYTYQLNFAPEISYKFNHHYIGLGVLYGYGNERINVFYKNRDYQGTLLYPDRISYLNYGYGYLEINQNNFIRKTSLSGLQLNYAANFKSWEIAARLKYSVKETENKIEVQNSVQDQIFGSFQLENIDFNFLITQQNLTRLHQFGFNFINSYGDDNLRRLAARNFTYKFSALRAKYLYAPIVDGYKTYEFTVNADYFSNYKRDAAANHTFDYSVLEPSISVGRYWKNTFRAQLGLGLMLPLSTNLKVPNTQVNMFTKGVAYADYMYLGSTLGKAEIAVEYLPKNLIPGFKSTIQFRALFQNHLSSLNNNIVPTFALGKQRLDFNVGYNLYF</sequence>
<feature type="signal peptide" evidence="1">
    <location>
        <begin position="1"/>
        <end position="19"/>
    </location>
</feature>
<protein>
    <recommendedName>
        <fullName evidence="2">DUF6850 domain-containing protein</fullName>
    </recommendedName>
</protein>
<proteinExistence type="predicted"/>
<feature type="chain" id="PRO_5046788667" description="DUF6850 domain-containing protein" evidence="1">
    <location>
        <begin position="20"/>
        <end position="505"/>
    </location>
</feature>
<gene>
    <name evidence="3" type="ORF">VRU49_09825</name>
</gene>
<comment type="caution">
    <text evidence="3">The sequence shown here is derived from an EMBL/GenBank/DDBJ whole genome shotgun (WGS) entry which is preliminary data.</text>
</comment>
<dbReference type="RefSeq" id="WP_330146608.1">
    <property type="nucleotide sequence ID" value="NZ_JAZDQU010000002.1"/>
</dbReference>